<feature type="domain" description="TACO1/YebC-like second and third" evidence="7">
    <location>
        <begin position="82"/>
        <end position="243"/>
    </location>
</feature>
<dbReference type="PANTHER" id="PTHR12532">
    <property type="entry name" value="TRANSLATIONAL ACTIVATOR OF CYTOCHROME C OXIDASE 1"/>
    <property type="match status" value="1"/>
</dbReference>
<protein>
    <recommendedName>
        <fullName evidence="6">Probable transcriptional regulatory protein HMPREF9624_00633</fullName>
    </recommendedName>
</protein>
<gene>
    <name evidence="9" type="ORF">HMPREF9624_00633</name>
</gene>
<keyword evidence="3 6" id="KW-0805">Transcription regulation</keyword>
<sequence length="246" mass="26806">MSGHSKFSNIRAKKEKNDAAKGKIFTIIGHELALAVKQGGTDPNSNSKLRDVIAKAKANNMPNDTIQNGIKKAAGALDAVNFEEMQYEGYGVNGVAIIVKVLTDNKNRSAADVRSAFTKGKGSLGAQGSVSFLFEEKGQIILDKEVMDDLDKDFDALMDIAIMAGAEDLIDRDDSYEIITSPADFSTVRENLEQENIPMVQAEVVMIPGNTVSVTEEEAVKNLRKTLDLLDASDDVQSVYTNWEEE</sequence>
<dbReference type="GO" id="GO:0003677">
    <property type="term" value="F:DNA binding"/>
    <property type="evidence" value="ECO:0007669"/>
    <property type="project" value="UniProtKB-UniRule"/>
</dbReference>
<evidence type="ECO:0000313" key="9">
    <source>
        <dbReference type="EMBL" id="EHL12326.1"/>
    </source>
</evidence>
<feature type="domain" description="TACO1/YebC-like N-terminal" evidence="8">
    <location>
        <begin position="5"/>
        <end position="75"/>
    </location>
</feature>
<accession>G9WUC3</accession>
<organism evidence="9 10">
    <name type="scientific">Oribacterium asaccharolyticum ACB7</name>
    <dbReference type="NCBI Taxonomy" id="796944"/>
    <lineage>
        <taxon>Bacteria</taxon>
        <taxon>Bacillati</taxon>
        <taxon>Bacillota</taxon>
        <taxon>Clostridia</taxon>
        <taxon>Lachnospirales</taxon>
        <taxon>Lachnospiraceae</taxon>
        <taxon>Oribacterium</taxon>
    </lineage>
</organism>
<dbReference type="InterPro" id="IPR017856">
    <property type="entry name" value="Integrase-like_N"/>
</dbReference>
<dbReference type="PANTHER" id="PTHR12532:SF6">
    <property type="entry name" value="TRANSCRIPTIONAL REGULATORY PROTEIN YEBC-RELATED"/>
    <property type="match status" value="1"/>
</dbReference>
<evidence type="ECO:0000256" key="1">
    <source>
        <dbReference type="ARBA" id="ARBA00008724"/>
    </source>
</evidence>
<evidence type="ECO:0000256" key="2">
    <source>
        <dbReference type="ARBA" id="ARBA00022490"/>
    </source>
</evidence>
<evidence type="ECO:0000259" key="7">
    <source>
        <dbReference type="Pfam" id="PF01709"/>
    </source>
</evidence>
<dbReference type="HOGENOM" id="CLU_062974_2_2_9"/>
<evidence type="ECO:0000313" key="10">
    <source>
        <dbReference type="Proteomes" id="UP000003527"/>
    </source>
</evidence>
<dbReference type="InterPro" id="IPR026564">
    <property type="entry name" value="Transcrip_reg_TACO1-like_dom3"/>
</dbReference>
<reference evidence="9 10" key="1">
    <citation type="submission" date="2011-08" db="EMBL/GenBank/DDBJ databases">
        <title>The Genome Sequence of Oribacterium sp. ACB7.</title>
        <authorList>
            <consortium name="The Broad Institute Genome Sequencing Platform"/>
            <person name="Earl A."/>
            <person name="Ward D."/>
            <person name="Feldgarden M."/>
            <person name="Gevers D."/>
            <person name="Sizova M."/>
            <person name="Hazen A."/>
            <person name="Epstein S."/>
            <person name="Young S.K."/>
            <person name="Zeng Q."/>
            <person name="Gargeya S."/>
            <person name="Fitzgerald M."/>
            <person name="Haas B."/>
            <person name="Abouelleil A."/>
            <person name="Alvarado L."/>
            <person name="Arachchi H.M."/>
            <person name="Berlin A."/>
            <person name="Brown A."/>
            <person name="Chapman S.B."/>
            <person name="Chen Z."/>
            <person name="Dunbar C."/>
            <person name="Freedman E."/>
            <person name="Gearin G."/>
            <person name="Gellesch M."/>
            <person name="Goldberg J."/>
            <person name="Griggs A."/>
            <person name="Gujja S."/>
            <person name="Heiman D."/>
            <person name="Howarth C."/>
            <person name="Larson L."/>
            <person name="Lui A."/>
            <person name="MacDonald P.J.P."/>
            <person name="Montmayeur A."/>
            <person name="Murphy C."/>
            <person name="Neiman D."/>
            <person name="Pearson M."/>
            <person name="Priest M."/>
            <person name="Roberts A."/>
            <person name="Saif S."/>
            <person name="Shea T."/>
            <person name="Shenoy N."/>
            <person name="Sisk P."/>
            <person name="Stolte C."/>
            <person name="Sykes S."/>
            <person name="Wortman J."/>
            <person name="Nusbaum C."/>
            <person name="Birren B."/>
        </authorList>
    </citation>
    <scope>NUCLEOTIDE SEQUENCE [LARGE SCALE GENOMIC DNA]</scope>
    <source>
        <strain evidence="9 10">ACB7</strain>
    </source>
</reference>
<dbReference type="InterPro" id="IPR049083">
    <property type="entry name" value="TACO1_YebC_N"/>
</dbReference>
<comment type="subcellular location">
    <subcellularLocation>
        <location evidence="6">Cytoplasm</location>
    </subcellularLocation>
</comment>
<comment type="caution">
    <text evidence="9">The sequence shown here is derived from an EMBL/GenBank/DDBJ whole genome shotgun (WGS) entry which is preliminary data.</text>
</comment>
<dbReference type="FunFam" id="1.10.10.200:FF:000002">
    <property type="entry name" value="Probable transcriptional regulatory protein CLM62_37755"/>
    <property type="match status" value="1"/>
</dbReference>
<proteinExistence type="inferred from homology"/>
<dbReference type="NCBIfam" id="NF009044">
    <property type="entry name" value="PRK12378.1"/>
    <property type="match status" value="1"/>
</dbReference>
<keyword evidence="2 6" id="KW-0963">Cytoplasm</keyword>
<keyword evidence="5 6" id="KW-0804">Transcription</keyword>
<dbReference type="NCBIfam" id="NF001030">
    <property type="entry name" value="PRK00110.1"/>
    <property type="match status" value="1"/>
</dbReference>
<dbReference type="FunFam" id="3.30.70.980:FF:000002">
    <property type="entry name" value="Probable transcriptional regulatory protein YebC"/>
    <property type="match status" value="1"/>
</dbReference>
<dbReference type="RefSeq" id="WP_009429061.1">
    <property type="nucleotide sequence ID" value="NZ_JH414504.1"/>
</dbReference>
<dbReference type="GO" id="GO:0005829">
    <property type="term" value="C:cytosol"/>
    <property type="evidence" value="ECO:0007669"/>
    <property type="project" value="TreeGrafter"/>
</dbReference>
<dbReference type="GO" id="GO:0006355">
    <property type="term" value="P:regulation of DNA-templated transcription"/>
    <property type="evidence" value="ECO:0007669"/>
    <property type="project" value="UniProtKB-UniRule"/>
</dbReference>
<dbReference type="Pfam" id="PF20772">
    <property type="entry name" value="TACO1_YebC_N"/>
    <property type="match status" value="1"/>
</dbReference>
<dbReference type="Pfam" id="PF01709">
    <property type="entry name" value="Transcrip_reg"/>
    <property type="match status" value="1"/>
</dbReference>
<dbReference type="PATRIC" id="fig|796944.3.peg.1344"/>
<evidence type="ECO:0000256" key="5">
    <source>
        <dbReference type="ARBA" id="ARBA00023163"/>
    </source>
</evidence>
<dbReference type="HAMAP" id="MF_00693">
    <property type="entry name" value="Transcrip_reg_TACO1"/>
    <property type="match status" value="1"/>
</dbReference>
<dbReference type="SUPFAM" id="SSF75625">
    <property type="entry name" value="YebC-like"/>
    <property type="match status" value="1"/>
</dbReference>
<dbReference type="Gene3D" id="3.30.70.980">
    <property type="match status" value="2"/>
</dbReference>
<dbReference type="InterPro" id="IPR029072">
    <property type="entry name" value="YebC-like"/>
</dbReference>
<name>G9WUC3_9FIRM</name>
<dbReference type="AlphaFoldDB" id="G9WUC3"/>
<dbReference type="Gene3D" id="1.10.10.200">
    <property type="match status" value="1"/>
</dbReference>
<keyword evidence="10" id="KW-1185">Reference proteome</keyword>
<dbReference type="EMBL" id="AFZD01000016">
    <property type="protein sequence ID" value="EHL12326.1"/>
    <property type="molecule type" value="Genomic_DNA"/>
</dbReference>
<dbReference type="InterPro" id="IPR048300">
    <property type="entry name" value="TACO1_YebC-like_2nd/3rd_dom"/>
</dbReference>
<dbReference type="InterPro" id="IPR002876">
    <property type="entry name" value="Transcrip_reg_TACO1-like"/>
</dbReference>
<evidence type="ECO:0000256" key="3">
    <source>
        <dbReference type="ARBA" id="ARBA00023015"/>
    </source>
</evidence>
<dbReference type="NCBIfam" id="TIGR01033">
    <property type="entry name" value="YebC/PmpR family DNA-binding transcriptional regulator"/>
    <property type="match status" value="1"/>
</dbReference>
<evidence type="ECO:0000259" key="8">
    <source>
        <dbReference type="Pfam" id="PF20772"/>
    </source>
</evidence>
<evidence type="ECO:0000256" key="4">
    <source>
        <dbReference type="ARBA" id="ARBA00023125"/>
    </source>
</evidence>
<comment type="similarity">
    <text evidence="1 6">Belongs to the TACO1 family.</text>
</comment>
<dbReference type="Proteomes" id="UP000003527">
    <property type="component" value="Unassembled WGS sequence"/>
</dbReference>
<evidence type="ECO:0000256" key="6">
    <source>
        <dbReference type="HAMAP-Rule" id="MF_00693"/>
    </source>
</evidence>
<keyword evidence="4 6" id="KW-0238">DNA-binding</keyword>